<evidence type="ECO:0000256" key="3">
    <source>
        <dbReference type="ARBA" id="ARBA00022448"/>
    </source>
</evidence>
<feature type="transmembrane region" description="Helical" evidence="8">
    <location>
        <begin position="65"/>
        <end position="89"/>
    </location>
</feature>
<dbReference type="InterPro" id="IPR002781">
    <property type="entry name" value="TM_pro_TauE-like"/>
</dbReference>
<evidence type="ECO:0000313" key="10">
    <source>
        <dbReference type="Proteomes" id="UP000606935"/>
    </source>
</evidence>
<evidence type="ECO:0000256" key="6">
    <source>
        <dbReference type="ARBA" id="ARBA00022989"/>
    </source>
</evidence>
<evidence type="ECO:0000256" key="8">
    <source>
        <dbReference type="RuleBase" id="RU363041"/>
    </source>
</evidence>
<evidence type="ECO:0000256" key="1">
    <source>
        <dbReference type="ARBA" id="ARBA00004651"/>
    </source>
</evidence>
<dbReference type="InterPro" id="IPR052017">
    <property type="entry name" value="TSUP"/>
</dbReference>
<dbReference type="Proteomes" id="UP000606935">
    <property type="component" value="Unassembled WGS sequence"/>
</dbReference>
<comment type="similarity">
    <text evidence="2 8">Belongs to the 4-toluene sulfonate uptake permease (TSUP) (TC 2.A.102) family.</text>
</comment>
<dbReference type="PANTHER" id="PTHR30269">
    <property type="entry name" value="TRANSMEMBRANE PROTEIN YFCA"/>
    <property type="match status" value="1"/>
</dbReference>
<keyword evidence="5 8" id="KW-0812">Transmembrane</keyword>
<feature type="transmembrane region" description="Helical" evidence="8">
    <location>
        <begin position="96"/>
        <end position="117"/>
    </location>
</feature>
<gene>
    <name evidence="9" type="ORF">GCM10010982_07690</name>
</gene>
<feature type="transmembrane region" description="Helical" evidence="8">
    <location>
        <begin position="187"/>
        <end position="208"/>
    </location>
</feature>
<feature type="transmembrane region" description="Helical" evidence="8">
    <location>
        <begin position="123"/>
        <end position="146"/>
    </location>
</feature>
<reference evidence="9" key="2">
    <citation type="submission" date="2020-09" db="EMBL/GenBank/DDBJ databases">
        <authorList>
            <person name="Sun Q."/>
            <person name="Zhou Y."/>
        </authorList>
    </citation>
    <scope>NUCLEOTIDE SEQUENCE</scope>
    <source>
        <strain evidence="9">CGMCC 1.7086</strain>
    </source>
</reference>
<reference evidence="9" key="1">
    <citation type="journal article" date="2014" name="Int. J. Syst. Evol. Microbiol.">
        <title>Complete genome sequence of Corynebacterium casei LMG S-19264T (=DSM 44701T), isolated from a smear-ripened cheese.</title>
        <authorList>
            <consortium name="US DOE Joint Genome Institute (JGI-PGF)"/>
            <person name="Walter F."/>
            <person name="Albersmeier A."/>
            <person name="Kalinowski J."/>
            <person name="Ruckert C."/>
        </authorList>
    </citation>
    <scope>NUCLEOTIDE SEQUENCE</scope>
    <source>
        <strain evidence="9">CGMCC 1.7086</strain>
    </source>
</reference>
<keyword evidence="4 8" id="KW-1003">Cell membrane</keyword>
<evidence type="ECO:0000313" key="9">
    <source>
        <dbReference type="EMBL" id="GGO65571.1"/>
    </source>
</evidence>
<feature type="transmembrane region" description="Helical" evidence="8">
    <location>
        <begin position="158"/>
        <end position="181"/>
    </location>
</feature>
<keyword evidence="3" id="KW-0813">Transport</keyword>
<dbReference type="EMBL" id="BMLS01000001">
    <property type="protein sequence ID" value="GGO65571.1"/>
    <property type="molecule type" value="Genomic_DNA"/>
</dbReference>
<protein>
    <recommendedName>
        <fullName evidence="8">Probable membrane transporter protein</fullName>
    </recommendedName>
</protein>
<accession>A0A917YVJ3</accession>
<proteinExistence type="inferred from homology"/>
<keyword evidence="6 8" id="KW-1133">Transmembrane helix</keyword>
<evidence type="ECO:0000256" key="7">
    <source>
        <dbReference type="ARBA" id="ARBA00023136"/>
    </source>
</evidence>
<dbReference type="Pfam" id="PF01925">
    <property type="entry name" value="TauE"/>
    <property type="match status" value="1"/>
</dbReference>
<dbReference type="AlphaFoldDB" id="A0A917YVJ3"/>
<name>A0A917YVJ3_9ALTE</name>
<comment type="caution">
    <text evidence="9">The sequence shown here is derived from an EMBL/GenBank/DDBJ whole genome shotgun (WGS) entry which is preliminary data.</text>
</comment>
<keyword evidence="10" id="KW-1185">Reference proteome</keyword>
<keyword evidence="7 8" id="KW-0472">Membrane</keyword>
<organism evidence="9 10">
    <name type="scientific">Bowmanella pacifica</name>
    <dbReference type="NCBI Taxonomy" id="502051"/>
    <lineage>
        <taxon>Bacteria</taxon>
        <taxon>Pseudomonadati</taxon>
        <taxon>Pseudomonadota</taxon>
        <taxon>Gammaproteobacteria</taxon>
        <taxon>Alteromonadales</taxon>
        <taxon>Alteromonadaceae</taxon>
        <taxon>Bowmanella</taxon>
    </lineage>
</organism>
<dbReference type="GO" id="GO:0005886">
    <property type="term" value="C:plasma membrane"/>
    <property type="evidence" value="ECO:0007669"/>
    <property type="project" value="UniProtKB-SubCell"/>
</dbReference>
<feature type="transmembrane region" description="Helical" evidence="8">
    <location>
        <begin position="7"/>
        <end position="37"/>
    </location>
</feature>
<dbReference type="PANTHER" id="PTHR30269:SF37">
    <property type="entry name" value="MEMBRANE TRANSPORTER PROTEIN"/>
    <property type="match status" value="1"/>
</dbReference>
<evidence type="ECO:0000256" key="2">
    <source>
        <dbReference type="ARBA" id="ARBA00009142"/>
    </source>
</evidence>
<evidence type="ECO:0000256" key="5">
    <source>
        <dbReference type="ARBA" id="ARBA00022692"/>
    </source>
</evidence>
<sequence>MLGDISLFLLATLASTLAGVFVMGGGMLMVLVLPWFVPAIAVVPVHAVTQLASNSSRLVFALEHIYWPAIGPYLLGSVVGTSLFAALLLSLPLELIPPFIAIYLLLSLWCAPFAQVLRRLESFFLAGFLQTGLGLVVGAPGPIALTMLSRRLENRENIVATASLMMLCGNLFKIGTFLWLGFHFADYWWPLVLTVVGACLGSLLGSLLRRRIAPQAFMLQLKWLLTLMALTTLLKSLLWE</sequence>
<evidence type="ECO:0000256" key="4">
    <source>
        <dbReference type="ARBA" id="ARBA00022475"/>
    </source>
</evidence>
<comment type="subcellular location">
    <subcellularLocation>
        <location evidence="1 8">Cell membrane</location>
        <topology evidence="1 8">Multi-pass membrane protein</topology>
    </subcellularLocation>
</comment>
<dbReference type="RefSeq" id="WP_188690531.1">
    <property type="nucleotide sequence ID" value="NZ_BMLS01000001.1"/>
</dbReference>